<name>A5AXC4_VITVI</name>
<dbReference type="InterPro" id="IPR001251">
    <property type="entry name" value="CRAL-TRIO_dom"/>
</dbReference>
<sequence>MLEETLTWRSTYKPEEIRWSDVATEGETGKVFRANFHDRHGRTVLILRPGKQNTTALDNQVRHLVYLLENAILNPSRRSRTNGMVDRLHWNDIQQQTITLKRLFLAFLYSPPRIFEAFWKAVKYLLDAKTFQKVKFVYPKDKNSVELMSSYFDVENLPTDFGGKATMNYDHEEFSRLMTQDDVKSANLWGFGDKLQHVSNGHSVAEVSPEPACLAPAS</sequence>
<evidence type="ECO:0000259" key="1">
    <source>
        <dbReference type="PROSITE" id="PS50191"/>
    </source>
</evidence>
<dbReference type="PANTHER" id="PTHR45824:SF22">
    <property type="entry name" value="SEC14P-LIKE PHOSPHATIDYLINOSITOL TRANSFER FAMILY PROTEIN"/>
    <property type="match status" value="1"/>
</dbReference>
<dbReference type="InterPro" id="IPR036865">
    <property type="entry name" value="CRAL-TRIO_dom_sf"/>
</dbReference>
<gene>
    <name evidence="2" type="ORF">VITISV_032066</name>
</gene>
<dbReference type="EMBL" id="AM439079">
    <property type="protein sequence ID" value="CAN73900.1"/>
    <property type="molecule type" value="Genomic_DNA"/>
</dbReference>
<proteinExistence type="predicted"/>
<dbReference type="CDD" id="cd00170">
    <property type="entry name" value="SEC14"/>
    <property type="match status" value="1"/>
</dbReference>
<dbReference type="SMART" id="SM00516">
    <property type="entry name" value="SEC14"/>
    <property type="match status" value="1"/>
</dbReference>
<dbReference type="SUPFAM" id="SSF52087">
    <property type="entry name" value="CRAL/TRIO domain"/>
    <property type="match status" value="1"/>
</dbReference>
<accession>A5AXC4</accession>
<reference evidence="2" key="1">
    <citation type="journal article" date="2007" name="PLoS ONE">
        <title>The first genome sequence of an elite grapevine cultivar (Pinot noir Vitis vinifera L.): coping with a highly heterozygous genome.</title>
        <authorList>
            <person name="Velasco R."/>
            <person name="Zharkikh A."/>
            <person name="Troggio M."/>
            <person name="Cartwright D.A."/>
            <person name="Cestaro A."/>
            <person name="Pruss D."/>
            <person name="Pindo M."/>
            <person name="FitzGerald L.M."/>
            <person name="Vezzulli S."/>
            <person name="Reid J."/>
            <person name="Malacarne G."/>
            <person name="Iliev D."/>
            <person name="Coppola G."/>
            <person name="Wardell B."/>
            <person name="Micheletti D."/>
            <person name="Macalma T."/>
            <person name="Facci M."/>
            <person name="Mitchell J.T."/>
            <person name="Perazzolli M."/>
            <person name="Eldredge G."/>
            <person name="Gatto P."/>
            <person name="Oyzerski R."/>
            <person name="Moretto M."/>
            <person name="Gutin N."/>
            <person name="Stefanini M."/>
            <person name="Chen Y."/>
            <person name="Segala C."/>
            <person name="Davenport C."/>
            <person name="Dematte L."/>
            <person name="Mraz A."/>
            <person name="Battilana J."/>
            <person name="Stormo K."/>
            <person name="Costa F."/>
            <person name="Tao Q."/>
            <person name="Si-Ammour A."/>
            <person name="Harkins T."/>
            <person name="Lackey A."/>
            <person name="Perbost C."/>
            <person name="Taillon B."/>
            <person name="Stella A."/>
            <person name="Solovyev V."/>
            <person name="Fawcett J.A."/>
            <person name="Sterck L."/>
            <person name="Vandepoele K."/>
            <person name="Grando S.M."/>
            <person name="Toppo S."/>
            <person name="Moser C."/>
            <person name="Lanchbury J."/>
            <person name="Bogden R."/>
            <person name="Skolnick M."/>
            <person name="Sgaramella V."/>
            <person name="Bhatnagar S.K."/>
            <person name="Fontana P."/>
            <person name="Gutin A."/>
            <person name="Van de Peer Y."/>
            <person name="Salamini F."/>
            <person name="Viola R."/>
        </authorList>
    </citation>
    <scope>NUCLEOTIDE SEQUENCE</scope>
</reference>
<dbReference type="AlphaFoldDB" id="A5AXC4"/>
<protein>
    <recommendedName>
        <fullName evidence="1">CRAL-TRIO domain-containing protein</fullName>
    </recommendedName>
</protein>
<dbReference type="Pfam" id="PF00650">
    <property type="entry name" value="CRAL_TRIO"/>
    <property type="match status" value="1"/>
</dbReference>
<dbReference type="PANTHER" id="PTHR45824">
    <property type="entry name" value="GH16843P"/>
    <property type="match status" value="1"/>
</dbReference>
<dbReference type="ExpressionAtlas" id="A5AXC4">
    <property type="expression patterns" value="baseline and differential"/>
</dbReference>
<dbReference type="PROSITE" id="PS50191">
    <property type="entry name" value="CRAL_TRIO"/>
    <property type="match status" value="1"/>
</dbReference>
<dbReference type="Gene3D" id="3.40.525.10">
    <property type="entry name" value="CRAL-TRIO lipid binding domain"/>
    <property type="match status" value="2"/>
</dbReference>
<organism evidence="2">
    <name type="scientific">Vitis vinifera</name>
    <name type="common">Grape</name>
    <dbReference type="NCBI Taxonomy" id="29760"/>
    <lineage>
        <taxon>Eukaryota</taxon>
        <taxon>Viridiplantae</taxon>
        <taxon>Streptophyta</taxon>
        <taxon>Embryophyta</taxon>
        <taxon>Tracheophyta</taxon>
        <taxon>Spermatophyta</taxon>
        <taxon>Magnoliopsida</taxon>
        <taxon>eudicotyledons</taxon>
        <taxon>Gunneridae</taxon>
        <taxon>Pentapetalae</taxon>
        <taxon>rosids</taxon>
        <taxon>Vitales</taxon>
        <taxon>Vitaceae</taxon>
        <taxon>Viteae</taxon>
        <taxon>Vitis</taxon>
    </lineage>
</organism>
<dbReference type="InterPro" id="IPR052578">
    <property type="entry name" value="PI_Transfer_CRAL-TRIO"/>
</dbReference>
<feature type="domain" description="CRAL-TRIO" evidence="1">
    <location>
        <begin position="19"/>
        <end position="169"/>
    </location>
</feature>
<evidence type="ECO:0000313" key="2">
    <source>
        <dbReference type="EMBL" id="CAN73900.1"/>
    </source>
</evidence>